<feature type="domain" description="PPIase cyclophilin-type" evidence="2">
    <location>
        <begin position="106"/>
        <end position="248"/>
    </location>
</feature>
<dbReference type="Gene3D" id="2.40.100.10">
    <property type="entry name" value="Cyclophilin-like"/>
    <property type="match status" value="1"/>
</dbReference>
<evidence type="ECO:0000313" key="3">
    <source>
        <dbReference type="EMBL" id="CAK9043781.1"/>
    </source>
</evidence>
<dbReference type="SUPFAM" id="SSF50891">
    <property type="entry name" value="Cyclophilin-like"/>
    <property type="match status" value="1"/>
</dbReference>
<sequence length="250" mass="27645">MEILKRVPLKLVLPGATQRDSVWLRSQQASQQASFADCARWCRGGAPAVASGLVALMGFHPRTCRRRGPQTKAPRRAIMWDDEELEPLAEITQKVYLDVTSDRFQGRIVLGLYAATVPKAAENFRALCTGEKGFSYVGSCFHRIFWDFMAQGGKIEGHQSIYGGRFEDEQSGLDLYHERPGLLGMANDGPDSNGSQFYITTAKTEWLDGEHVIFGELLEGKDVILQIEKCATQSGDPSEEIKIVGCGELS</sequence>
<proteinExistence type="inferred from homology"/>
<dbReference type="EMBL" id="CAXAMM010018624">
    <property type="protein sequence ID" value="CAK9043781.1"/>
    <property type="molecule type" value="Genomic_DNA"/>
</dbReference>
<comment type="caution">
    <text evidence="3">The sequence shown here is derived from an EMBL/GenBank/DDBJ whole genome shotgun (WGS) entry which is preliminary data.</text>
</comment>
<dbReference type="Pfam" id="PF00160">
    <property type="entry name" value="Pro_isomerase"/>
    <property type="match status" value="1"/>
</dbReference>
<dbReference type="InterPro" id="IPR002130">
    <property type="entry name" value="Cyclophilin-type_PPIase_dom"/>
</dbReference>
<comment type="similarity">
    <text evidence="1">Belongs to the cyclophilin-type PPIase family.</text>
</comment>
<dbReference type="Proteomes" id="UP001642464">
    <property type="component" value="Unassembled WGS sequence"/>
</dbReference>
<dbReference type="InterPro" id="IPR029000">
    <property type="entry name" value="Cyclophilin-like_dom_sf"/>
</dbReference>
<organism evidence="3 4">
    <name type="scientific">Durusdinium trenchii</name>
    <dbReference type="NCBI Taxonomy" id="1381693"/>
    <lineage>
        <taxon>Eukaryota</taxon>
        <taxon>Sar</taxon>
        <taxon>Alveolata</taxon>
        <taxon>Dinophyceae</taxon>
        <taxon>Suessiales</taxon>
        <taxon>Symbiodiniaceae</taxon>
        <taxon>Durusdinium</taxon>
    </lineage>
</organism>
<name>A0ABP0LX12_9DINO</name>
<dbReference type="PRINTS" id="PR00153">
    <property type="entry name" value="CSAPPISMRASE"/>
</dbReference>
<comment type="function">
    <text evidence="1">PPIases accelerate the folding of proteins. It catalyzes the cis-trans isomerization of proline imidic peptide bonds in oligopeptides.</text>
</comment>
<dbReference type="GO" id="GO:0016853">
    <property type="term" value="F:isomerase activity"/>
    <property type="evidence" value="ECO:0007669"/>
    <property type="project" value="UniProtKB-KW"/>
</dbReference>
<keyword evidence="4" id="KW-1185">Reference proteome</keyword>
<accession>A0ABP0LX12</accession>
<dbReference type="PROSITE" id="PS50072">
    <property type="entry name" value="CSA_PPIASE_2"/>
    <property type="match status" value="1"/>
</dbReference>
<dbReference type="PANTHER" id="PTHR11071:SF561">
    <property type="entry name" value="PEPTIDYL-PROLYL CIS-TRANS ISOMERASE D-RELATED"/>
    <property type="match status" value="1"/>
</dbReference>
<comment type="catalytic activity">
    <reaction evidence="1">
        <text>[protein]-peptidylproline (omega=180) = [protein]-peptidylproline (omega=0)</text>
        <dbReference type="Rhea" id="RHEA:16237"/>
        <dbReference type="Rhea" id="RHEA-COMP:10747"/>
        <dbReference type="Rhea" id="RHEA-COMP:10748"/>
        <dbReference type="ChEBI" id="CHEBI:83833"/>
        <dbReference type="ChEBI" id="CHEBI:83834"/>
        <dbReference type="EC" id="5.2.1.8"/>
    </reaction>
</comment>
<reference evidence="3 4" key="1">
    <citation type="submission" date="2024-02" db="EMBL/GenBank/DDBJ databases">
        <authorList>
            <person name="Chen Y."/>
            <person name="Shah S."/>
            <person name="Dougan E. K."/>
            <person name="Thang M."/>
            <person name="Chan C."/>
        </authorList>
    </citation>
    <scope>NUCLEOTIDE SEQUENCE [LARGE SCALE GENOMIC DNA]</scope>
</reference>
<protein>
    <recommendedName>
        <fullName evidence="1">Peptidyl-prolyl cis-trans isomerase</fullName>
        <shortName evidence="1">PPIase</shortName>
        <ecNumber evidence="1">5.2.1.8</ecNumber>
    </recommendedName>
</protein>
<evidence type="ECO:0000313" key="4">
    <source>
        <dbReference type="Proteomes" id="UP001642464"/>
    </source>
</evidence>
<dbReference type="EC" id="5.2.1.8" evidence="1"/>
<keyword evidence="1 3" id="KW-0413">Isomerase</keyword>
<dbReference type="PANTHER" id="PTHR11071">
    <property type="entry name" value="PEPTIDYL-PROLYL CIS-TRANS ISOMERASE"/>
    <property type="match status" value="1"/>
</dbReference>
<keyword evidence="1" id="KW-0697">Rotamase</keyword>
<gene>
    <name evidence="3" type="ORF">SCF082_LOCUS24963</name>
</gene>
<evidence type="ECO:0000259" key="2">
    <source>
        <dbReference type="PROSITE" id="PS50072"/>
    </source>
</evidence>
<evidence type="ECO:0000256" key="1">
    <source>
        <dbReference type="RuleBase" id="RU363019"/>
    </source>
</evidence>